<dbReference type="PANTHER" id="PTHR42852:SF6">
    <property type="entry name" value="THIOL:DISULFIDE INTERCHANGE PROTEIN DSBE"/>
    <property type="match status" value="1"/>
</dbReference>
<sequence length="241" mass="27113">MEFSGSIVMTLVFVSLLFAVSSGILASKKNRNFFGWFFTGLLFGPFALFVVLLPLLPEKTKDNSKLWTSWKFWTVWVSLFGLIALLAFGFTTDPKNVPSPLVGRPAPDFELTALKGEETIHLSELRGTPVLLNFWASWCQECKVEAHILEEFHKKYGSETEQIRVIGIAIQDTLQNAQAFARRFGKSYYLGLDDDAGNIALDYGIYGVPESFFIDPDGMIFYKQIGGVTPELLVNKFEPFL</sequence>
<dbReference type="SUPFAM" id="SSF52833">
    <property type="entry name" value="Thioredoxin-like"/>
    <property type="match status" value="1"/>
</dbReference>
<dbReference type="InterPro" id="IPR013766">
    <property type="entry name" value="Thioredoxin_domain"/>
</dbReference>
<organism evidence="7">
    <name type="scientific">marine metagenome</name>
    <dbReference type="NCBI Taxonomy" id="408172"/>
    <lineage>
        <taxon>unclassified sequences</taxon>
        <taxon>metagenomes</taxon>
        <taxon>ecological metagenomes</taxon>
    </lineage>
</organism>
<keyword evidence="3" id="KW-1015">Disulfide bond</keyword>
<evidence type="ECO:0000256" key="5">
    <source>
        <dbReference type="SAM" id="Phobius"/>
    </source>
</evidence>
<proteinExistence type="predicted"/>
<feature type="domain" description="Thioredoxin" evidence="6">
    <location>
        <begin position="100"/>
        <end position="241"/>
    </location>
</feature>
<keyword evidence="5" id="KW-0472">Membrane</keyword>
<evidence type="ECO:0000259" key="6">
    <source>
        <dbReference type="PROSITE" id="PS51352"/>
    </source>
</evidence>
<dbReference type="Pfam" id="PF00578">
    <property type="entry name" value="AhpC-TSA"/>
    <property type="match status" value="1"/>
</dbReference>
<dbReference type="AlphaFoldDB" id="A0A381T3H5"/>
<dbReference type="InterPro" id="IPR036249">
    <property type="entry name" value="Thioredoxin-like_sf"/>
</dbReference>
<name>A0A381T3H5_9ZZZZ</name>
<feature type="transmembrane region" description="Helical" evidence="5">
    <location>
        <begin position="6"/>
        <end position="26"/>
    </location>
</feature>
<dbReference type="GO" id="GO:0017004">
    <property type="term" value="P:cytochrome complex assembly"/>
    <property type="evidence" value="ECO:0007669"/>
    <property type="project" value="UniProtKB-KW"/>
</dbReference>
<feature type="transmembrane region" description="Helical" evidence="5">
    <location>
        <begin position="73"/>
        <end position="91"/>
    </location>
</feature>
<dbReference type="GO" id="GO:0030313">
    <property type="term" value="C:cell envelope"/>
    <property type="evidence" value="ECO:0007669"/>
    <property type="project" value="UniProtKB-SubCell"/>
</dbReference>
<feature type="transmembrane region" description="Helical" evidence="5">
    <location>
        <begin position="33"/>
        <end position="53"/>
    </location>
</feature>
<dbReference type="PROSITE" id="PS51352">
    <property type="entry name" value="THIOREDOXIN_2"/>
    <property type="match status" value="1"/>
</dbReference>
<accession>A0A381T3H5</accession>
<dbReference type="PANTHER" id="PTHR42852">
    <property type="entry name" value="THIOL:DISULFIDE INTERCHANGE PROTEIN DSBE"/>
    <property type="match status" value="1"/>
</dbReference>
<dbReference type="EMBL" id="UINC01003895">
    <property type="protein sequence ID" value="SVA10128.1"/>
    <property type="molecule type" value="Genomic_DNA"/>
</dbReference>
<evidence type="ECO:0000313" key="7">
    <source>
        <dbReference type="EMBL" id="SVA10128.1"/>
    </source>
</evidence>
<keyword evidence="5" id="KW-1133">Transmembrane helix</keyword>
<keyword evidence="5" id="KW-0812">Transmembrane</keyword>
<evidence type="ECO:0000256" key="3">
    <source>
        <dbReference type="ARBA" id="ARBA00023157"/>
    </source>
</evidence>
<dbReference type="Gene3D" id="3.40.30.10">
    <property type="entry name" value="Glutaredoxin"/>
    <property type="match status" value="1"/>
</dbReference>
<keyword evidence="2" id="KW-0201">Cytochrome c-type biogenesis</keyword>
<dbReference type="GO" id="GO:0016491">
    <property type="term" value="F:oxidoreductase activity"/>
    <property type="evidence" value="ECO:0007669"/>
    <property type="project" value="InterPro"/>
</dbReference>
<dbReference type="InterPro" id="IPR050553">
    <property type="entry name" value="Thioredoxin_ResA/DsbE_sf"/>
</dbReference>
<keyword evidence="4" id="KW-0676">Redox-active center</keyword>
<dbReference type="GO" id="GO:0016209">
    <property type="term" value="F:antioxidant activity"/>
    <property type="evidence" value="ECO:0007669"/>
    <property type="project" value="InterPro"/>
</dbReference>
<gene>
    <name evidence="7" type="ORF">METZ01_LOCUS62982</name>
</gene>
<dbReference type="InterPro" id="IPR000866">
    <property type="entry name" value="AhpC/TSA"/>
</dbReference>
<comment type="subcellular location">
    <subcellularLocation>
        <location evidence="1">Cell envelope</location>
    </subcellularLocation>
</comment>
<reference evidence="7" key="1">
    <citation type="submission" date="2018-05" db="EMBL/GenBank/DDBJ databases">
        <authorList>
            <person name="Lanie J.A."/>
            <person name="Ng W.-L."/>
            <person name="Kazmierczak K.M."/>
            <person name="Andrzejewski T.M."/>
            <person name="Davidsen T.M."/>
            <person name="Wayne K.J."/>
            <person name="Tettelin H."/>
            <person name="Glass J.I."/>
            <person name="Rusch D."/>
            <person name="Podicherti R."/>
            <person name="Tsui H.-C.T."/>
            <person name="Winkler M.E."/>
        </authorList>
    </citation>
    <scope>NUCLEOTIDE SEQUENCE</scope>
</reference>
<evidence type="ECO:0000256" key="1">
    <source>
        <dbReference type="ARBA" id="ARBA00004196"/>
    </source>
</evidence>
<evidence type="ECO:0000256" key="2">
    <source>
        <dbReference type="ARBA" id="ARBA00022748"/>
    </source>
</evidence>
<protein>
    <recommendedName>
        <fullName evidence="6">Thioredoxin domain-containing protein</fullName>
    </recommendedName>
</protein>
<evidence type="ECO:0000256" key="4">
    <source>
        <dbReference type="ARBA" id="ARBA00023284"/>
    </source>
</evidence>